<evidence type="ECO:0000256" key="6">
    <source>
        <dbReference type="ARBA" id="ARBA00023242"/>
    </source>
</evidence>
<dbReference type="GO" id="GO:0051315">
    <property type="term" value="P:attachment of mitotic spindle microtubules to kinetochore"/>
    <property type="evidence" value="ECO:0007669"/>
    <property type="project" value="TreeGrafter"/>
</dbReference>
<evidence type="ECO:0000256" key="5">
    <source>
        <dbReference type="ARBA" id="ARBA00022776"/>
    </source>
</evidence>
<organism evidence="10 11">
    <name type="scientific">Candolleomyces eurysporus</name>
    <dbReference type="NCBI Taxonomy" id="2828524"/>
    <lineage>
        <taxon>Eukaryota</taxon>
        <taxon>Fungi</taxon>
        <taxon>Dikarya</taxon>
        <taxon>Basidiomycota</taxon>
        <taxon>Agaricomycotina</taxon>
        <taxon>Agaricomycetes</taxon>
        <taxon>Agaricomycetidae</taxon>
        <taxon>Agaricales</taxon>
        <taxon>Agaricineae</taxon>
        <taxon>Psathyrellaceae</taxon>
        <taxon>Candolleomyces</taxon>
    </lineage>
</organism>
<evidence type="ECO:0000256" key="8">
    <source>
        <dbReference type="SAM" id="Coils"/>
    </source>
</evidence>
<keyword evidence="6" id="KW-0539">Nucleus</keyword>
<feature type="region of interest" description="Disordered" evidence="9">
    <location>
        <begin position="1"/>
        <end position="40"/>
    </location>
</feature>
<dbReference type="GO" id="GO:0072686">
    <property type="term" value="C:mitotic spindle"/>
    <property type="evidence" value="ECO:0007669"/>
    <property type="project" value="TreeGrafter"/>
</dbReference>
<feature type="non-terminal residue" evidence="10">
    <location>
        <position position="740"/>
    </location>
</feature>
<feature type="coiled-coil region" evidence="8">
    <location>
        <begin position="188"/>
        <end position="302"/>
    </location>
</feature>
<reference evidence="10" key="1">
    <citation type="submission" date="2022-06" db="EMBL/GenBank/DDBJ databases">
        <title>Genome Sequence of Candolleomyces eurysporus.</title>
        <authorList>
            <person name="Buettner E."/>
        </authorList>
    </citation>
    <scope>NUCLEOTIDE SEQUENCE</scope>
    <source>
        <strain evidence="10">VTCC 930004</strain>
    </source>
</reference>
<dbReference type="GO" id="GO:0005635">
    <property type="term" value="C:nuclear envelope"/>
    <property type="evidence" value="ECO:0007669"/>
    <property type="project" value="TreeGrafter"/>
</dbReference>
<comment type="subcellular location">
    <subcellularLocation>
        <location evidence="1">Nucleus</location>
    </subcellularLocation>
</comment>
<keyword evidence="7" id="KW-0131">Cell cycle</keyword>
<keyword evidence="11" id="KW-1185">Reference proteome</keyword>
<name>A0A9W8MEP5_9AGAR</name>
<dbReference type="OrthoDB" id="331602at2759"/>
<feature type="compositionally biased region" description="Gly residues" evidence="9">
    <location>
        <begin position="582"/>
        <end position="598"/>
    </location>
</feature>
<dbReference type="Gene3D" id="1.20.5.170">
    <property type="match status" value="1"/>
</dbReference>
<proteinExistence type="inferred from homology"/>
<keyword evidence="5" id="KW-0498">Mitosis</keyword>
<keyword evidence="8" id="KW-0175">Coiled coil</keyword>
<dbReference type="GO" id="GO:0051301">
    <property type="term" value="P:cell division"/>
    <property type="evidence" value="ECO:0007669"/>
    <property type="project" value="UniProtKB-KW"/>
</dbReference>
<sequence length="740" mass="84505">MNNDNFKTPLPKSRYTSSIPTATKRDSLAAELERDPQLSTAKRRTQLFNSSVSHANLERQLLAAQTANAELETKLRERELQIERLERDRRYFADREKEEREEKEQERGLYEEAKRKTDAEMRTLRHTLTTLREEYADLQDSHSSLNLSTSQTTASQKSLISTLEHRISLLSSELSQATQIADERSRRLNQLQIQYDEFQTAHEEVSSAPSDDMHVVREELKKQQDYLRQLENTNTKLTKELNFLRERHTNAEVLKEEKRGLEQKLIVLEELRDKVVRLEAELDAARSEREEWGRKAAEEEDVTMLNTTPSKRRESSGVPVAVTQTLSTLRLAHAKLLEEHGSTTALLKRREAELANLEKREIETQEVITGLESDLKSLEEELKRKEAGRKIAEREVRYLEALLASYKAEETYASSTASPTLAPSSSSLLDESKLAHLDELEGLVEEYKEMNEQLAQRVDELEKTVHSDSKDSKMKVVGGVDRAELEKVEKERDELKETLKSHETEIQTHLTTIDNLEQTLFELSGEMAGGRHVPPNTRVLCLKENPDQQWLDLRQATLDRLKGENEALIKRLGELEERVQASGGGGMQEMGSGTGKGGELVPRESWEQVCKEKEELVEEVRQKEKRLLRLQQVFTSKSAEFREAIASILGLKLAFYPNGQVRVTSMYDLTASFIFQPTGQQGTDSSGMKMQLVGQGEGGPQDLPNLMHYWIENEQCPPGFLASVTLECYDIWKRNQQGEA</sequence>
<dbReference type="SUPFAM" id="SSF75704">
    <property type="entry name" value="Mitotic arrest deficient-like 1, Mad1"/>
    <property type="match status" value="1"/>
</dbReference>
<protein>
    <recommendedName>
        <fullName evidence="3">Spindle assembly checkpoint component MAD1</fullName>
    </recommendedName>
</protein>
<feature type="compositionally biased region" description="Basic and acidic residues" evidence="9">
    <location>
        <begin position="23"/>
        <end position="36"/>
    </location>
</feature>
<evidence type="ECO:0000256" key="7">
    <source>
        <dbReference type="ARBA" id="ARBA00023306"/>
    </source>
</evidence>
<evidence type="ECO:0000256" key="3">
    <source>
        <dbReference type="ARBA" id="ARBA00022019"/>
    </source>
</evidence>
<evidence type="ECO:0000313" key="11">
    <source>
        <dbReference type="Proteomes" id="UP001140091"/>
    </source>
</evidence>
<evidence type="ECO:0000256" key="2">
    <source>
        <dbReference type="ARBA" id="ARBA00008029"/>
    </source>
</evidence>
<accession>A0A9W8MEP5</accession>
<evidence type="ECO:0000256" key="9">
    <source>
        <dbReference type="SAM" id="MobiDB-lite"/>
    </source>
</evidence>
<dbReference type="Gene3D" id="3.30.457.60">
    <property type="match status" value="1"/>
</dbReference>
<comment type="caution">
    <text evidence="10">The sequence shown here is derived from an EMBL/GenBank/DDBJ whole genome shotgun (WGS) entry which is preliminary data.</text>
</comment>
<dbReference type="EMBL" id="JANBPK010001104">
    <property type="protein sequence ID" value="KAJ2925869.1"/>
    <property type="molecule type" value="Genomic_DNA"/>
</dbReference>
<feature type="coiled-coil region" evidence="8">
    <location>
        <begin position="54"/>
        <end position="141"/>
    </location>
</feature>
<dbReference type="GO" id="GO:0007094">
    <property type="term" value="P:mitotic spindle assembly checkpoint signaling"/>
    <property type="evidence" value="ECO:0007669"/>
    <property type="project" value="InterPro"/>
</dbReference>
<dbReference type="InterPro" id="IPR008672">
    <property type="entry name" value="Mad1"/>
</dbReference>
<comment type="similarity">
    <text evidence="2">Belongs to the MAD1 family.</text>
</comment>
<evidence type="ECO:0000256" key="4">
    <source>
        <dbReference type="ARBA" id="ARBA00022618"/>
    </source>
</evidence>
<dbReference type="GO" id="GO:0000776">
    <property type="term" value="C:kinetochore"/>
    <property type="evidence" value="ECO:0007669"/>
    <property type="project" value="TreeGrafter"/>
</dbReference>
<feature type="region of interest" description="Disordered" evidence="9">
    <location>
        <begin position="581"/>
        <end position="601"/>
    </location>
</feature>
<dbReference type="PANTHER" id="PTHR23168:SF0">
    <property type="entry name" value="MITOTIC SPINDLE ASSEMBLY CHECKPOINT PROTEIN MAD1"/>
    <property type="match status" value="1"/>
</dbReference>
<dbReference type="PANTHER" id="PTHR23168">
    <property type="entry name" value="MITOTIC SPINDLE ASSEMBLY CHECKPOINT PROTEIN MAD1 MITOTIC ARREST DEFICIENT-LIKE PROTEIN 1"/>
    <property type="match status" value="1"/>
</dbReference>
<dbReference type="Proteomes" id="UP001140091">
    <property type="component" value="Unassembled WGS sequence"/>
</dbReference>
<keyword evidence="4" id="KW-0132">Cell division</keyword>
<evidence type="ECO:0000256" key="1">
    <source>
        <dbReference type="ARBA" id="ARBA00004123"/>
    </source>
</evidence>
<dbReference type="Gene3D" id="6.10.250.90">
    <property type="match status" value="1"/>
</dbReference>
<feature type="coiled-coil region" evidence="8">
    <location>
        <begin position="347"/>
        <end position="409"/>
    </location>
</feature>
<dbReference type="AlphaFoldDB" id="A0A9W8MEP5"/>
<dbReference type="Pfam" id="PF05557">
    <property type="entry name" value="MAD"/>
    <property type="match status" value="1"/>
</dbReference>
<evidence type="ECO:0000313" key="10">
    <source>
        <dbReference type="EMBL" id="KAJ2925869.1"/>
    </source>
</evidence>
<gene>
    <name evidence="10" type="ORF">H1R20_g11224</name>
</gene>
<feature type="coiled-coil region" evidence="8">
    <location>
        <begin position="433"/>
        <end position="519"/>
    </location>
</feature>
<feature type="coiled-coil region" evidence="8">
    <location>
        <begin position="603"/>
        <end position="633"/>
    </location>
</feature>